<evidence type="ECO:0008006" key="4">
    <source>
        <dbReference type="Google" id="ProtNLM"/>
    </source>
</evidence>
<evidence type="ECO:0000313" key="2">
    <source>
        <dbReference type="EMBL" id="QPC97761.1"/>
    </source>
</evidence>
<organism evidence="2 3">
    <name type="scientific">Qipengyuania soli</name>
    <dbReference type="NCBI Taxonomy" id="2782568"/>
    <lineage>
        <taxon>Bacteria</taxon>
        <taxon>Pseudomonadati</taxon>
        <taxon>Pseudomonadota</taxon>
        <taxon>Alphaproteobacteria</taxon>
        <taxon>Sphingomonadales</taxon>
        <taxon>Erythrobacteraceae</taxon>
        <taxon>Qipengyuania</taxon>
    </lineage>
</organism>
<gene>
    <name evidence="2" type="ORF">IRL76_07530</name>
</gene>
<dbReference type="KEGG" id="qso:IRL76_07530"/>
<feature type="signal peptide" evidence="1">
    <location>
        <begin position="1"/>
        <end position="23"/>
    </location>
</feature>
<dbReference type="RefSeq" id="WP_200980773.1">
    <property type="nucleotide sequence ID" value="NZ_CP064654.1"/>
</dbReference>
<dbReference type="EMBL" id="CP064654">
    <property type="protein sequence ID" value="QPC97761.1"/>
    <property type="molecule type" value="Genomic_DNA"/>
</dbReference>
<dbReference type="AlphaFoldDB" id="A0A7S8F246"/>
<keyword evidence="3" id="KW-1185">Reference proteome</keyword>
<reference evidence="2 3" key="1">
    <citation type="submission" date="2020-11" db="EMBL/GenBank/DDBJ databases">
        <title>The genome sequence of Erythrobacter sp. 6D36.</title>
        <authorList>
            <person name="Liu Y."/>
        </authorList>
    </citation>
    <scope>NUCLEOTIDE SEQUENCE [LARGE SCALE GENOMIC DNA]</scope>
    <source>
        <strain evidence="2 3">6D36</strain>
    </source>
</reference>
<feature type="chain" id="PRO_5032450359" description="DUF2147 domain-containing protein" evidence="1">
    <location>
        <begin position="24"/>
        <end position="120"/>
    </location>
</feature>
<accession>A0A7S8F246</accession>
<dbReference type="Proteomes" id="UP000594459">
    <property type="component" value="Chromosome"/>
</dbReference>
<keyword evidence="1" id="KW-0732">Signal</keyword>
<evidence type="ECO:0000256" key="1">
    <source>
        <dbReference type="SAM" id="SignalP"/>
    </source>
</evidence>
<protein>
    <recommendedName>
        <fullName evidence="4">DUF2147 domain-containing protein</fullName>
    </recommendedName>
</protein>
<sequence>MGRVSKGIAFAVLAIGVATPAVAGDPTGNYQRKNGDKVHVWVAEDKLYCRITEGKKKDFEMCHGMSPQGEAWFGKKMKHPGMPGFMTFNGTVTHDAKSIKIKGCAMGKSMCDSEVWTKLD</sequence>
<proteinExistence type="predicted"/>
<evidence type="ECO:0000313" key="3">
    <source>
        <dbReference type="Proteomes" id="UP000594459"/>
    </source>
</evidence>
<name>A0A7S8F246_9SPHN</name>